<proteinExistence type="predicted"/>
<organism evidence="3">
    <name type="scientific">Gongylonema pulchrum</name>
    <dbReference type="NCBI Taxonomy" id="637853"/>
    <lineage>
        <taxon>Eukaryota</taxon>
        <taxon>Metazoa</taxon>
        <taxon>Ecdysozoa</taxon>
        <taxon>Nematoda</taxon>
        <taxon>Chromadorea</taxon>
        <taxon>Rhabditida</taxon>
        <taxon>Spirurina</taxon>
        <taxon>Spiruromorpha</taxon>
        <taxon>Spiruroidea</taxon>
        <taxon>Gongylonematidae</taxon>
        <taxon>Gongylonema</taxon>
    </lineage>
</organism>
<dbReference type="EMBL" id="UYRT01001885">
    <property type="protein sequence ID" value="VDK30304.1"/>
    <property type="molecule type" value="Genomic_DNA"/>
</dbReference>
<sequence length="61" mass="6965">MNEPAAFGTNEFHPFYFEDPERPANIAPLKCPINGPASKYDSPPYETWNSYNYNYAESAQT</sequence>
<evidence type="ECO:0000313" key="3">
    <source>
        <dbReference type="WBParaSite" id="GPUH_0000153401-mRNA-1"/>
    </source>
</evidence>
<name>A0A183CYJ0_9BILA</name>
<dbReference type="AlphaFoldDB" id="A0A183CYJ0"/>
<keyword evidence="2" id="KW-1185">Reference proteome</keyword>
<reference evidence="1 2" key="2">
    <citation type="submission" date="2018-11" db="EMBL/GenBank/DDBJ databases">
        <authorList>
            <consortium name="Pathogen Informatics"/>
        </authorList>
    </citation>
    <scope>NUCLEOTIDE SEQUENCE [LARGE SCALE GENOMIC DNA]</scope>
</reference>
<dbReference type="WBParaSite" id="GPUH_0000153401-mRNA-1">
    <property type="protein sequence ID" value="GPUH_0000153401-mRNA-1"/>
    <property type="gene ID" value="GPUH_0000153401"/>
</dbReference>
<evidence type="ECO:0000313" key="1">
    <source>
        <dbReference type="EMBL" id="VDK30304.1"/>
    </source>
</evidence>
<accession>A0A183CYJ0</accession>
<dbReference type="OrthoDB" id="5839090at2759"/>
<reference evidence="3" key="1">
    <citation type="submission" date="2016-06" db="UniProtKB">
        <authorList>
            <consortium name="WormBaseParasite"/>
        </authorList>
    </citation>
    <scope>IDENTIFICATION</scope>
</reference>
<dbReference type="Proteomes" id="UP000271098">
    <property type="component" value="Unassembled WGS sequence"/>
</dbReference>
<gene>
    <name evidence="1" type="ORF">GPUH_LOCUS1531</name>
</gene>
<evidence type="ECO:0000313" key="2">
    <source>
        <dbReference type="Proteomes" id="UP000271098"/>
    </source>
</evidence>
<protein>
    <submittedName>
        <fullName evidence="3">AGC-kinase C-terminal domain-containing protein</fullName>
    </submittedName>
</protein>